<dbReference type="EMBL" id="CP060637">
    <property type="protein sequence ID" value="QNM15766.1"/>
    <property type="molecule type" value="Genomic_DNA"/>
</dbReference>
<dbReference type="Gene3D" id="3.90.1010.20">
    <property type="match status" value="1"/>
</dbReference>
<feature type="chain" id="PRO_5028916779" evidence="1">
    <location>
        <begin position="26"/>
        <end position="242"/>
    </location>
</feature>
<evidence type="ECO:0000313" key="2">
    <source>
        <dbReference type="EMBL" id="QNM15766.1"/>
    </source>
</evidence>
<dbReference type="RefSeq" id="WP_101474883.1">
    <property type="nucleotide sequence ID" value="NZ_CP060637.1"/>
</dbReference>
<protein>
    <submittedName>
        <fullName evidence="2">FMN-binding protein</fullName>
    </submittedName>
</protein>
<sequence>MRKIPFFRGVLLTSLILGLGTTALAETKLYQGLGQTSNFRVGPGKDNKGTPVYSFNYVTAAGVFDESGRVVNLEVDVLEVGTPNAKGKTMPRFSGWPGTSGYNLVDTETGKVVGQADNSEEFLTKEIEGWKTKRERGNTYGMNPKMDWDKQMDFFENYFKGKTIPEIEEWFAKNTSDLNGRVLKAKATKDEDKAKYEKLSEAEKKELADVVAGATMSIKDAHGDILGAIKKAYNNRVEFIVK</sequence>
<name>A0A7G9GY84_9FUSO</name>
<evidence type="ECO:0000313" key="3">
    <source>
        <dbReference type="Proteomes" id="UP000515913"/>
    </source>
</evidence>
<keyword evidence="3" id="KW-1185">Reference proteome</keyword>
<dbReference type="Proteomes" id="UP000515913">
    <property type="component" value="Chromosome"/>
</dbReference>
<accession>A0A7G9GY84</accession>
<keyword evidence="1" id="KW-0732">Signal</keyword>
<proteinExistence type="predicted"/>
<evidence type="ECO:0000256" key="1">
    <source>
        <dbReference type="SAM" id="SignalP"/>
    </source>
</evidence>
<reference evidence="2 3" key="1">
    <citation type="submission" date="2020-08" db="EMBL/GenBank/DDBJ databases">
        <authorList>
            <person name="Liu C."/>
            <person name="Sun Q."/>
        </authorList>
    </citation>
    <scope>NUCLEOTIDE SEQUENCE [LARGE SCALE GENOMIC DNA]</scope>
    <source>
        <strain evidence="2 3">NSJ-57</strain>
    </source>
</reference>
<dbReference type="KEGG" id="fho:H9Q81_02690"/>
<feature type="signal peptide" evidence="1">
    <location>
        <begin position="1"/>
        <end position="25"/>
    </location>
</feature>
<dbReference type="AlphaFoldDB" id="A0A7G9GY84"/>
<organism evidence="2 3">
    <name type="scientific">Fusobacterium hominis</name>
    <dbReference type="NCBI Taxonomy" id="2764326"/>
    <lineage>
        <taxon>Bacteria</taxon>
        <taxon>Fusobacteriati</taxon>
        <taxon>Fusobacteriota</taxon>
        <taxon>Fusobacteriia</taxon>
        <taxon>Fusobacteriales</taxon>
        <taxon>Fusobacteriaceae</taxon>
        <taxon>Fusobacterium</taxon>
    </lineage>
</organism>
<gene>
    <name evidence="2" type="ORF">H9Q81_02690</name>
</gene>